<dbReference type="InterPro" id="IPR001452">
    <property type="entry name" value="SH3_domain"/>
</dbReference>
<feature type="region of interest" description="Disordered" evidence="11">
    <location>
        <begin position="502"/>
        <end position="545"/>
    </location>
</feature>
<reference evidence="13" key="1">
    <citation type="submission" date="2016-01" db="EMBL/GenBank/DDBJ databases">
        <title>Reference transcriptome for the parasite Schistocephalus solidus: insights into the molecular evolution of parasitism.</title>
        <authorList>
            <person name="Hebert F.O."/>
            <person name="Grambauer S."/>
            <person name="Barber I."/>
            <person name="Landry C.R."/>
            <person name="Aubin-Horth N."/>
        </authorList>
    </citation>
    <scope>NUCLEOTIDE SEQUENCE</scope>
</reference>
<dbReference type="SUPFAM" id="SSF50044">
    <property type="entry name" value="SH3-domain"/>
    <property type="match status" value="1"/>
</dbReference>
<evidence type="ECO:0000256" key="6">
    <source>
        <dbReference type="ARBA" id="ARBA00022553"/>
    </source>
</evidence>
<feature type="region of interest" description="Disordered" evidence="11">
    <location>
        <begin position="293"/>
        <end position="345"/>
    </location>
</feature>
<dbReference type="SMART" id="SM00326">
    <property type="entry name" value="SH3"/>
    <property type="match status" value="1"/>
</dbReference>
<dbReference type="GO" id="GO:0017124">
    <property type="term" value="F:SH3 domain binding"/>
    <property type="evidence" value="ECO:0007669"/>
    <property type="project" value="TreeGrafter"/>
</dbReference>
<feature type="non-terminal residue" evidence="13">
    <location>
        <position position="1"/>
    </location>
</feature>
<keyword evidence="4 10" id="KW-0728">SH3 domain</keyword>
<feature type="region of interest" description="Disordered" evidence="11">
    <location>
        <begin position="168"/>
        <end position="220"/>
    </location>
</feature>
<dbReference type="InterPro" id="IPR012849">
    <property type="entry name" value="Abl-interactor_HHR_dom"/>
</dbReference>
<proteinExistence type="inferred from homology"/>
<evidence type="ECO:0000256" key="1">
    <source>
        <dbReference type="ARBA" id="ARBA00004245"/>
    </source>
</evidence>
<dbReference type="Pfam" id="PF07815">
    <property type="entry name" value="Abi_HHR"/>
    <property type="match status" value="1"/>
</dbReference>
<evidence type="ECO:0000256" key="8">
    <source>
        <dbReference type="ARBA" id="ARBA00023212"/>
    </source>
</evidence>
<dbReference type="GO" id="GO:0031209">
    <property type="term" value="C:SCAR complex"/>
    <property type="evidence" value="ECO:0007669"/>
    <property type="project" value="TreeGrafter"/>
</dbReference>
<sequence length="607" mass="66193">SSGENCPHSLRFPVRQRQVTKKMFIMSDVVNNGKNALLQTAANIEQAAAYCSSNYLNSHNQKDAIGETMNYATQSLGTMIHQLSQLATTFLRVLDEKVDNLANIEDKVSKLGMELKIRQEKIARKAIGSCTVSKVPVKYAHSKLRQEPPADFIRRPIDFTVLDHIGHGFKSQGSRTRKQSEPANSSYGGQNAHAQTMSRRSSTTSHPIGCPGVHDRQVGTIDPKVLGPRVSAEYAASSIAGGVPGRFQSGTLGRTAGIYRSGVYGHQSIITSAACQLPANQIVHQMDLANPVARSNSPSGSTLAAGSGTNSLGHAARRTNSASGGLPAQVSSQCQRGPGNYAAGGQQVDYQGQQQLRMPSSQMEQFSVSGYPEVRQPRSPGHQQSMTTEMILQRQQSEPAVGQHHHPPAQQQQQQAYVQPVGTPIHHFPNQYAGSQSAFGGTDLAQETNKMKIHNNMPPPPPVPTEVERTARQSRVTSVMQAAAIDQLDSVVSMPLPPAAVVNQQPQPQEQSQPREQQNSTVDISRLQPSPMDQLRPRRPDDAPWAPNQYIQKVITVYEYTADKNDELTFGENELIYVIKKNDDGWWEGVMSGSTGLFPGNYVEPIE</sequence>
<dbReference type="GO" id="GO:0035591">
    <property type="term" value="F:signaling adaptor activity"/>
    <property type="evidence" value="ECO:0007669"/>
    <property type="project" value="TreeGrafter"/>
</dbReference>
<evidence type="ECO:0000256" key="2">
    <source>
        <dbReference type="ARBA" id="ARBA00004510"/>
    </source>
</evidence>
<dbReference type="GO" id="GO:0005856">
    <property type="term" value="C:cytoskeleton"/>
    <property type="evidence" value="ECO:0007669"/>
    <property type="project" value="UniProtKB-SubCell"/>
</dbReference>
<evidence type="ECO:0000256" key="7">
    <source>
        <dbReference type="ARBA" id="ARBA00023054"/>
    </source>
</evidence>
<dbReference type="InterPro" id="IPR028455">
    <property type="entry name" value="ABI3_SH3"/>
</dbReference>
<feature type="compositionally biased region" description="Polar residues" evidence="11">
    <location>
        <begin position="181"/>
        <end position="206"/>
    </location>
</feature>
<dbReference type="PROSITE" id="PS50002">
    <property type="entry name" value="SH3"/>
    <property type="match status" value="1"/>
</dbReference>
<evidence type="ECO:0000256" key="11">
    <source>
        <dbReference type="SAM" id="MobiDB-lite"/>
    </source>
</evidence>
<dbReference type="CDD" id="cd11826">
    <property type="entry name" value="SH3_Abi"/>
    <property type="match status" value="1"/>
</dbReference>
<comment type="subcellular location">
    <subcellularLocation>
        <location evidence="2">Cell projection</location>
        <location evidence="2">Lamellipodium</location>
    </subcellularLocation>
    <subcellularLocation>
        <location evidence="1">Cytoplasm</location>
        <location evidence="1">Cytoskeleton</location>
    </subcellularLocation>
</comment>
<dbReference type="EMBL" id="GEEE01005350">
    <property type="protein sequence ID" value="JAP57875.1"/>
    <property type="molecule type" value="Transcribed_RNA"/>
</dbReference>
<dbReference type="EMBL" id="GEEE01003095">
    <property type="protein sequence ID" value="JAP60130.1"/>
    <property type="molecule type" value="Transcribed_RNA"/>
</dbReference>
<dbReference type="Gene3D" id="2.30.30.40">
    <property type="entry name" value="SH3 Domains"/>
    <property type="match status" value="1"/>
</dbReference>
<dbReference type="AlphaFoldDB" id="A0A0V0J558"/>
<dbReference type="FunFam" id="2.30.30.40:FF:000002">
    <property type="entry name" value="abl interactor 1 isoform X1"/>
    <property type="match status" value="1"/>
</dbReference>
<name>A0A0V0J558_SCHSO</name>
<dbReference type="InterPro" id="IPR028457">
    <property type="entry name" value="ABI"/>
</dbReference>
<comment type="similarity">
    <text evidence="3">Belongs to the ABI family.</text>
</comment>
<organism evidence="13">
    <name type="scientific">Schistocephalus solidus</name>
    <name type="common">Tapeworm</name>
    <dbReference type="NCBI Taxonomy" id="70667"/>
    <lineage>
        <taxon>Eukaryota</taxon>
        <taxon>Metazoa</taxon>
        <taxon>Spiralia</taxon>
        <taxon>Lophotrochozoa</taxon>
        <taxon>Platyhelminthes</taxon>
        <taxon>Cestoda</taxon>
        <taxon>Eucestoda</taxon>
        <taxon>Diphyllobothriidea</taxon>
        <taxon>Diphyllobothriidae</taxon>
        <taxon>Schistocephalus</taxon>
    </lineage>
</organism>
<evidence type="ECO:0000256" key="3">
    <source>
        <dbReference type="ARBA" id="ARBA00010020"/>
    </source>
</evidence>
<dbReference type="InterPro" id="IPR036028">
    <property type="entry name" value="SH3-like_dom_sf"/>
</dbReference>
<dbReference type="GO" id="GO:0098858">
    <property type="term" value="C:actin-based cell projection"/>
    <property type="evidence" value="ECO:0007669"/>
    <property type="project" value="TreeGrafter"/>
</dbReference>
<keyword evidence="5" id="KW-0963">Cytoplasm</keyword>
<feature type="compositionally biased region" description="Low complexity" evidence="11">
    <location>
        <begin position="502"/>
        <end position="520"/>
    </location>
</feature>
<evidence type="ECO:0000259" key="12">
    <source>
        <dbReference type="PROSITE" id="PS50002"/>
    </source>
</evidence>
<accession>A0A0V0J558</accession>
<dbReference type="PANTHER" id="PTHR10460:SF0">
    <property type="entry name" value="ABELSON INTERACTING PROTEIN, ISOFORM D"/>
    <property type="match status" value="1"/>
</dbReference>
<gene>
    <name evidence="13" type="primary">ZN330</name>
    <name evidence="13" type="ORF">TR88636</name>
</gene>
<feature type="domain" description="SH3" evidence="12">
    <location>
        <begin position="549"/>
        <end position="607"/>
    </location>
</feature>
<dbReference type="PRINTS" id="PR00452">
    <property type="entry name" value="SH3DOMAIN"/>
</dbReference>
<evidence type="ECO:0000313" key="13">
    <source>
        <dbReference type="EMBL" id="JAP60875.1"/>
    </source>
</evidence>
<dbReference type="EMBL" id="GEEE01002350">
    <property type="protein sequence ID" value="JAP60875.1"/>
    <property type="molecule type" value="Transcribed_RNA"/>
</dbReference>
<feature type="compositionally biased region" description="Polar residues" evidence="11">
    <location>
        <begin position="293"/>
        <end position="335"/>
    </location>
</feature>
<evidence type="ECO:0000256" key="10">
    <source>
        <dbReference type="PROSITE-ProRule" id="PRU00192"/>
    </source>
</evidence>
<dbReference type="GO" id="GO:0001764">
    <property type="term" value="P:neuron migration"/>
    <property type="evidence" value="ECO:0007669"/>
    <property type="project" value="TreeGrafter"/>
</dbReference>
<keyword evidence="8" id="KW-0206">Cytoskeleton</keyword>
<dbReference type="Pfam" id="PF14604">
    <property type="entry name" value="SH3_9"/>
    <property type="match status" value="1"/>
</dbReference>
<evidence type="ECO:0000256" key="4">
    <source>
        <dbReference type="ARBA" id="ARBA00022443"/>
    </source>
</evidence>
<keyword evidence="7" id="KW-0175">Coiled coil</keyword>
<dbReference type="GO" id="GO:0030027">
    <property type="term" value="C:lamellipodium"/>
    <property type="evidence" value="ECO:0007669"/>
    <property type="project" value="UniProtKB-SubCell"/>
</dbReference>
<dbReference type="Gene3D" id="6.10.140.1620">
    <property type="match status" value="1"/>
</dbReference>
<keyword evidence="9" id="KW-0966">Cell projection</keyword>
<dbReference type="PANTHER" id="PTHR10460">
    <property type="entry name" value="ABL INTERACTOR FAMILY MEMBER"/>
    <property type="match status" value="1"/>
</dbReference>
<protein>
    <submittedName>
        <fullName evidence="13">Zinc finger protein 330</fullName>
    </submittedName>
</protein>
<evidence type="ECO:0000256" key="9">
    <source>
        <dbReference type="ARBA" id="ARBA00023273"/>
    </source>
</evidence>
<keyword evidence="6" id="KW-0597">Phosphoprotein</keyword>
<evidence type="ECO:0000256" key="5">
    <source>
        <dbReference type="ARBA" id="ARBA00022490"/>
    </source>
</evidence>